<accession>A0ABW0UBG7</accession>
<organism evidence="2 3">
    <name type="scientific">Streptococcus caledonicus</name>
    <dbReference type="NCBI Taxonomy" id="2614158"/>
    <lineage>
        <taxon>Bacteria</taxon>
        <taxon>Bacillati</taxon>
        <taxon>Bacillota</taxon>
        <taxon>Bacilli</taxon>
        <taxon>Lactobacillales</taxon>
        <taxon>Streptococcaceae</taxon>
        <taxon>Streptococcus</taxon>
    </lineage>
</organism>
<feature type="transmembrane region" description="Helical" evidence="1">
    <location>
        <begin position="6"/>
        <end position="21"/>
    </location>
</feature>
<dbReference type="EMBL" id="JBHSOJ010000015">
    <property type="protein sequence ID" value="MFC5630498.1"/>
    <property type="molecule type" value="Genomic_DNA"/>
</dbReference>
<gene>
    <name evidence="2" type="ORF">ACFPQ3_02540</name>
</gene>
<feature type="transmembrane region" description="Helical" evidence="1">
    <location>
        <begin position="70"/>
        <end position="102"/>
    </location>
</feature>
<comment type="caution">
    <text evidence="2">The sequence shown here is derived from an EMBL/GenBank/DDBJ whole genome shotgun (WGS) entry which is preliminary data.</text>
</comment>
<proteinExistence type="predicted"/>
<keyword evidence="1" id="KW-1133">Transmembrane helix</keyword>
<dbReference type="RefSeq" id="WP_156806460.1">
    <property type="nucleotide sequence ID" value="NZ_JBHSOJ010000015.1"/>
</dbReference>
<name>A0ABW0UBG7_9STRE</name>
<feature type="transmembrane region" description="Helical" evidence="1">
    <location>
        <begin position="109"/>
        <end position="126"/>
    </location>
</feature>
<feature type="transmembrane region" description="Helical" evidence="1">
    <location>
        <begin position="28"/>
        <end position="58"/>
    </location>
</feature>
<evidence type="ECO:0000313" key="2">
    <source>
        <dbReference type="EMBL" id="MFC5630498.1"/>
    </source>
</evidence>
<sequence>MEIFFYFYTLTLGFILSYYDLKNQEYPLIIWLLSTLLLLPFYTANLTFTLLCLLGIFALLKNINVGAGDFLYLATLGLAIPLSDLLWIVQFASILGIFFYLFKLNKQKTIAFIPLIVMGYALVLVGKETGLL</sequence>
<evidence type="ECO:0000256" key="1">
    <source>
        <dbReference type="SAM" id="Phobius"/>
    </source>
</evidence>
<protein>
    <submittedName>
        <fullName evidence="2">Prepilin peptidase</fullName>
    </submittedName>
</protein>
<reference evidence="3" key="1">
    <citation type="journal article" date="2019" name="Int. J. Syst. Evol. Microbiol.">
        <title>The Global Catalogue of Microorganisms (GCM) 10K type strain sequencing project: providing services to taxonomists for standard genome sequencing and annotation.</title>
        <authorList>
            <consortium name="The Broad Institute Genomics Platform"/>
            <consortium name="The Broad Institute Genome Sequencing Center for Infectious Disease"/>
            <person name="Wu L."/>
            <person name="Ma J."/>
        </authorList>
    </citation>
    <scope>NUCLEOTIDE SEQUENCE [LARGE SCALE GENOMIC DNA]</scope>
    <source>
        <strain evidence="3">DT43</strain>
    </source>
</reference>
<evidence type="ECO:0000313" key="3">
    <source>
        <dbReference type="Proteomes" id="UP001596110"/>
    </source>
</evidence>
<keyword evidence="1" id="KW-0472">Membrane</keyword>
<keyword evidence="3" id="KW-1185">Reference proteome</keyword>
<keyword evidence="1" id="KW-0812">Transmembrane</keyword>
<dbReference type="Proteomes" id="UP001596110">
    <property type="component" value="Unassembled WGS sequence"/>
</dbReference>